<feature type="binding site" evidence="7 8">
    <location>
        <position position="161"/>
    </location>
    <ligand>
        <name>S-adenosyl-L-methionine</name>
        <dbReference type="ChEBI" id="CHEBI:59789"/>
    </ligand>
</feature>
<evidence type="ECO:0000313" key="12">
    <source>
        <dbReference type="Proteomes" id="UP001500936"/>
    </source>
</evidence>
<dbReference type="EMBL" id="BAABHB010000003">
    <property type="protein sequence ID" value="GAA4402283.1"/>
    <property type="molecule type" value="Genomic_DNA"/>
</dbReference>
<dbReference type="InterPro" id="IPR011530">
    <property type="entry name" value="rRNA_adenine_dimethylase"/>
</dbReference>
<feature type="binding site" evidence="7 8">
    <location>
        <position position="142"/>
    </location>
    <ligand>
        <name>S-adenosyl-L-methionine</name>
        <dbReference type="ChEBI" id="CHEBI:59789"/>
    </ligand>
</feature>
<dbReference type="SMART" id="SM00650">
    <property type="entry name" value="rADc"/>
    <property type="match status" value="1"/>
</dbReference>
<dbReference type="EC" id="2.1.1.182" evidence="7"/>
<dbReference type="CDD" id="cd02440">
    <property type="entry name" value="AdoMet_MTases"/>
    <property type="match status" value="1"/>
</dbReference>
<feature type="binding site" evidence="7 8">
    <location>
        <position position="118"/>
    </location>
    <ligand>
        <name>S-adenosyl-L-methionine</name>
        <dbReference type="ChEBI" id="CHEBI:59789"/>
    </ligand>
</feature>
<comment type="catalytic activity">
    <reaction evidence="7">
        <text>adenosine(1518)/adenosine(1519) in 16S rRNA + 4 S-adenosyl-L-methionine = N(6)-dimethyladenosine(1518)/N(6)-dimethyladenosine(1519) in 16S rRNA + 4 S-adenosyl-L-homocysteine + 4 H(+)</text>
        <dbReference type="Rhea" id="RHEA:19609"/>
        <dbReference type="Rhea" id="RHEA-COMP:10232"/>
        <dbReference type="Rhea" id="RHEA-COMP:10233"/>
        <dbReference type="ChEBI" id="CHEBI:15378"/>
        <dbReference type="ChEBI" id="CHEBI:57856"/>
        <dbReference type="ChEBI" id="CHEBI:59789"/>
        <dbReference type="ChEBI" id="CHEBI:74411"/>
        <dbReference type="ChEBI" id="CHEBI:74493"/>
        <dbReference type="EC" id="2.1.1.182"/>
    </reaction>
</comment>
<comment type="similarity">
    <text evidence="7">Belongs to the class I-like SAM-binding methyltransferase superfamily. rRNA adenine N(6)-methyltransferase family. RsmA subfamily.</text>
</comment>
<gene>
    <name evidence="7 11" type="primary">rsmA</name>
    <name evidence="7" type="synonym">ksgA</name>
    <name evidence="11" type="ORF">GCM10023187_17200</name>
</gene>
<proteinExistence type="inferred from homology"/>
<sequence>MKHGPCDLVIGTASYLCGTNSFHSLMPNRPDRSRSDKNRPARGNQARPDRTASRSSDSVRPKKHLGQHFLKEVRIAERIAGLLSGHGNYQKVLEIGPGTGVLTQYLLKDERFETHVVEIDTESVVYLRQHFPQLDGRIMEGDFLEIKPSDLWTEPFAVIGNFPYNISSQIFFKILDIRDRVPEVACMLQREVAQRIASPPGNKDYGILSVLLQAWYDIKYEFTVEPGVFNPPPKVHSGVISLRRNAVETLGCDERRFVQVVKQGFNNRRKTLRNALKSLNLPETMLTHPLLDKRAEQLSVADFVELTNLASPTYPDRIDFYDLNK</sequence>
<keyword evidence="3 7" id="KW-0489">Methyltransferase</keyword>
<evidence type="ECO:0000256" key="9">
    <source>
        <dbReference type="SAM" id="MobiDB-lite"/>
    </source>
</evidence>
<keyword evidence="4 7" id="KW-0808">Transferase</keyword>
<keyword evidence="5 7" id="KW-0949">S-adenosyl-L-methionine</keyword>
<feature type="region of interest" description="Disordered" evidence="9">
    <location>
        <begin position="25"/>
        <end position="63"/>
    </location>
</feature>
<feature type="binding site" evidence="7 8">
    <location>
        <position position="70"/>
    </location>
    <ligand>
        <name>S-adenosyl-L-methionine</name>
        <dbReference type="ChEBI" id="CHEBI:59789"/>
    </ligand>
</feature>
<comment type="subcellular location">
    <subcellularLocation>
        <location evidence="7">Cytoplasm</location>
    </subcellularLocation>
</comment>
<evidence type="ECO:0000256" key="2">
    <source>
        <dbReference type="ARBA" id="ARBA00022552"/>
    </source>
</evidence>
<evidence type="ECO:0000256" key="7">
    <source>
        <dbReference type="HAMAP-Rule" id="MF_00607"/>
    </source>
</evidence>
<accession>A0ABP8K913</accession>
<keyword evidence="2 7" id="KW-0698">rRNA processing</keyword>
<reference evidence="12" key="1">
    <citation type="journal article" date="2019" name="Int. J. Syst. Evol. Microbiol.">
        <title>The Global Catalogue of Microorganisms (GCM) 10K type strain sequencing project: providing services to taxonomists for standard genome sequencing and annotation.</title>
        <authorList>
            <consortium name="The Broad Institute Genomics Platform"/>
            <consortium name="The Broad Institute Genome Sequencing Center for Infectious Disease"/>
            <person name="Wu L."/>
            <person name="Ma J."/>
        </authorList>
    </citation>
    <scope>NUCLEOTIDE SEQUENCE [LARGE SCALE GENOMIC DNA]</scope>
    <source>
        <strain evidence="12">JCM 17925</strain>
    </source>
</reference>
<feature type="compositionally biased region" description="Basic and acidic residues" evidence="9">
    <location>
        <begin position="29"/>
        <end position="39"/>
    </location>
</feature>
<dbReference type="PROSITE" id="PS51689">
    <property type="entry name" value="SAM_RNA_A_N6_MT"/>
    <property type="match status" value="1"/>
</dbReference>
<feature type="binding site" evidence="7 8">
    <location>
        <position position="68"/>
    </location>
    <ligand>
        <name>S-adenosyl-L-methionine</name>
        <dbReference type="ChEBI" id="CHEBI:59789"/>
    </ligand>
</feature>
<keyword evidence="6 7" id="KW-0694">RNA-binding</keyword>
<dbReference type="Gene3D" id="3.40.50.150">
    <property type="entry name" value="Vaccinia Virus protein VP39"/>
    <property type="match status" value="1"/>
</dbReference>
<evidence type="ECO:0000256" key="1">
    <source>
        <dbReference type="ARBA" id="ARBA00022490"/>
    </source>
</evidence>
<organism evidence="11 12">
    <name type="scientific">Nibrella viscosa</name>
    <dbReference type="NCBI Taxonomy" id="1084524"/>
    <lineage>
        <taxon>Bacteria</taxon>
        <taxon>Pseudomonadati</taxon>
        <taxon>Bacteroidota</taxon>
        <taxon>Cytophagia</taxon>
        <taxon>Cytophagales</taxon>
        <taxon>Spirosomataceae</taxon>
        <taxon>Nibrella</taxon>
    </lineage>
</organism>
<dbReference type="InterPro" id="IPR020598">
    <property type="entry name" value="rRNA_Ade_methylase_Trfase_N"/>
</dbReference>
<dbReference type="PANTHER" id="PTHR11727">
    <property type="entry name" value="DIMETHYLADENOSINE TRANSFERASE"/>
    <property type="match status" value="1"/>
</dbReference>
<dbReference type="InterPro" id="IPR001737">
    <property type="entry name" value="KsgA/Erm"/>
</dbReference>
<dbReference type="Gene3D" id="1.10.8.100">
    <property type="entry name" value="Ribosomal RNA adenine dimethylase-like, domain 2"/>
    <property type="match status" value="1"/>
</dbReference>
<feature type="compositionally biased region" description="Basic and acidic residues" evidence="9">
    <location>
        <begin position="47"/>
        <end position="60"/>
    </location>
</feature>
<comment type="function">
    <text evidence="7">Specifically dimethylates two adjacent adenosines (A1518 and A1519) in the loop of a conserved hairpin near the 3'-end of 16S rRNA in the 30S particle. May play a critical role in biogenesis of 30S subunits.</text>
</comment>
<protein>
    <recommendedName>
        <fullName evidence="7">Ribosomal RNA small subunit methyltransferase A</fullName>
        <ecNumber evidence="7">2.1.1.182</ecNumber>
    </recommendedName>
    <alternativeName>
        <fullName evidence="7">16S rRNA (adenine(1518)-N(6)/adenine(1519)-N(6))-dimethyltransferase</fullName>
    </alternativeName>
    <alternativeName>
        <fullName evidence="7">16S rRNA dimethyladenosine transferase</fullName>
    </alternativeName>
    <alternativeName>
        <fullName evidence="7">16S rRNA dimethylase</fullName>
    </alternativeName>
    <alternativeName>
        <fullName evidence="7">S-adenosylmethionine-6-N', N'-adenosyl(rRNA) dimethyltransferase</fullName>
    </alternativeName>
</protein>
<dbReference type="Pfam" id="PF00398">
    <property type="entry name" value="RrnaAD"/>
    <property type="match status" value="1"/>
</dbReference>
<dbReference type="InterPro" id="IPR029063">
    <property type="entry name" value="SAM-dependent_MTases_sf"/>
</dbReference>
<name>A0ABP8K913_9BACT</name>
<evidence type="ECO:0000256" key="5">
    <source>
        <dbReference type="ARBA" id="ARBA00022691"/>
    </source>
</evidence>
<evidence type="ECO:0000256" key="4">
    <source>
        <dbReference type="ARBA" id="ARBA00022679"/>
    </source>
</evidence>
<dbReference type="InterPro" id="IPR023165">
    <property type="entry name" value="rRNA_Ade_diMease-like_C"/>
</dbReference>
<dbReference type="HAMAP" id="MF_00607">
    <property type="entry name" value="16SrRNA_methyltr_A"/>
    <property type="match status" value="1"/>
</dbReference>
<feature type="binding site" evidence="7 8">
    <location>
        <position position="96"/>
    </location>
    <ligand>
        <name>S-adenosyl-L-methionine</name>
        <dbReference type="ChEBI" id="CHEBI:59789"/>
    </ligand>
</feature>
<keyword evidence="12" id="KW-1185">Reference proteome</keyword>
<evidence type="ECO:0000256" key="8">
    <source>
        <dbReference type="PROSITE-ProRule" id="PRU01026"/>
    </source>
</evidence>
<feature type="domain" description="Ribosomal RNA adenine methylase transferase N-terminal" evidence="10">
    <location>
        <begin position="75"/>
        <end position="246"/>
    </location>
</feature>
<dbReference type="NCBIfam" id="TIGR00755">
    <property type="entry name" value="ksgA"/>
    <property type="match status" value="1"/>
</dbReference>
<evidence type="ECO:0000313" key="11">
    <source>
        <dbReference type="EMBL" id="GAA4402283.1"/>
    </source>
</evidence>
<evidence type="ECO:0000256" key="3">
    <source>
        <dbReference type="ARBA" id="ARBA00022603"/>
    </source>
</evidence>
<comment type="caution">
    <text evidence="11">The sequence shown here is derived from an EMBL/GenBank/DDBJ whole genome shotgun (WGS) entry which is preliminary data.</text>
</comment>
<evidence type="ECO:0000256" key="6">
    <source>
        <dbReference type="ARBA" id="ARBA00022884"/>
    </source>
</evidence>
<keyword evidence="1 7" id="KW-0963">Cytoplasm</keyword>
<evidence type="ECO:0000259" key="10">
    <source>
        <dbReference type="SMART" id="SM00650"/>
    </source>
</evidence>
<dbReference type="PANTHER" id="PTHR11727:SF7">
    <property type="entry name" value="DIMETHYLADENOSINE TRANSFERASE-RELATED"/>
    <property type="match status" value="1"/>
</dbReference>
<dbReference type="SUPFAM" id="SSF53335">
    <property type="entry name" value="S-adenosyl-L-methionine-dependent methyltransferases"/>
    <property type="match status" value="1"/>
</dbReference>
<dbReference type="Proteomes" id="UP001500936">
    <property type="component" value="Unassembled WGS sequence"/>
</dbReference>